<feature type="compositionally biased region" description="Basic and acidic residues" evidence="4">
    <location>
        <begin position="776"/>
        <end position="793"/>
    </location>
</feature>
<feature type="compositionally biased region" description="Acidic residues" evidence="4">
    <location>
        <begin position="740"/>
        <end position="758"/>
    </location>
</feature>
<dbReference type="PROSITE" id="PS51050">
    <property type="entry name" value="ZF_CW"/>
    <property type="match status" value="1"/>
</dbReference>
<dbReference type="KEGG" id="char:105891465"/>
<feature type="compositionally biased region" description="Basic and acidic residues" evidence="4">
    <location>
        <begin position="519"/>
        <end position="590"/>
    </location>
</feature>
<reference evidence="8" key="1">
    <citation type="submission" date="2025-08" db="UniProtKB">
        <authorList>
            <consortium name="RefSeq"/>
        </authorList>
    </citation>
    <scope>IDENTIFICATION</scope>
</reference>
<feature type="compositionally biased region" description="Acidic residues" evidence="4">
    <location>
        <begin position="710"/>
        <end position="727"/>
    </location>
</feature>
<dbReference type="Gene3D" id="2.30.30.140">
    <property type="match status" value="1"/>
</dbReference>
<evidence type="ECO:0000256" key="2">
    <source>
        <dbReference type="ARBA" id="ARBA00022771"/>
    </source>
</evidence>
<proteinExistence type="predicted"/>
<dbReference type="InterPro" id="IPR000313">
    <property type="entry name" value="PWWP_dom"/>
</dbReference>
<evidence type="ECO:0000256" key="4">
    <source>
        <dbReference type="SAM" id="MobiDB-lite"/>
    </source>
</evidence>
<evidence type="ECO:0000256" key="3">
    <source>
        <dbReference type="ARBA" id="ARBA00022833"/>
    </source>
</evidence>
<evidence type="ECO:0000313" key="8">
    <source>
        <dbReference type="RefSeq" id="XP_031441394.1"/>
    </source>
</evidence>
<accession>A0A6P8GQA8</accession>
<dbReference type="CDD" id="cd20145">
    <property type="entry name" value="PWWP_ZCWPW1"/>
    <property type="match status" value="1"/>
</dbReference>
<feature type="compositionally biased region" description="Basic and acidic residues" evidence="4">
    <location>
        <begin position="618"/>
        <end position="650"/>
    </location>
</feature>
<dbReference type="Pfam" id="PF07496">
    <property type="entry name" value="zf-CW"/>
    <property type="match status" value="1"/>
</dbReference>
<dbReference type="SMART" id="SM00293">
    <property type="entry name" value="PWWP"/>
    <property type="match status" value="1"/>
</dbReference>
<dbReference type="RefSeq" id="XP_031441394.1">
    <property type="nucleotide sequence ID" value="XM_031585534.2"/>
</dbReference>
<feature type="region of interest" description="Disordered" evidence="4">
    <location>
        <begin position="234"/>
        <end position="306"/>
    </location>
</feature>
<dbReference type="PROSITE" id="PS50812">
    <property type="entry name" value="PWWP"/>
    <property type="match status" value="1"/>
</dbReference>
<name>A0A6P8GQA8_CLUHA</name>
<sequence length="845" mass="96741">METKIGQKEKPKFAPPSARAKQRQVKETTKSKDGDTKPNIPREINEKIATDTEEQDYGIEEVGVVFKKAINLSEKQKPCAGTGGKKKVGGQDDQAGGMVTFSESQSLSEINDEAGREGAEKKEKKEKLKNKAEEPDTGGDEDADGMTKKNKHVQRTGDTGAAQKNRKEKKRKEKTEQMPKAQEKREHVEKASKTLTDSQYDNLFDSVLGASELETCMEDARAILCEVELLQASIDQGTNKVREESEEEGSRDSCEEREQEEHEIYEDGREEMQRSYKERKETGAKGGSCRKRRREEEEDDDSETDEYDSWVQCSRAECKKWRRLQDDTDPSTLPNNWTCRENTDSACNSCDVPEDSWSVSKEEEFYYCSLVPGSLVWAQQTGYPWWPAMIERDPGANDFLRFKTRRDPFPFKCHVTYLGNPVSRAWVQRCRIRDYNDLPEQAALNMVRQQAYKKRLKDAIKMAGQAQKLRLEKRLNRFGFMTRRSTDGQNLEEDSDIEEILGLFVESSGKGSGRRKKGKDSGDEEVKPPQKLRKQTEERVEEPKDVAKEVEIKSEKESTDETGKKENDEKKKEECELEKKSQTEKPRKGVVDQMTDNEGEKNVAGQEEEKKKKKKPGKEKGNTKKDLVKEKKGTEKKENQKKGGKKETKEMQTALNKQEEQKMESRDEEVQEPQPSPVKESDDQAVPESAMETSLDTVPSGQEQRKDEEKETDLERDETEQIPEEVDGEQKTKDSTIEDSTIEEVEESRQEVEEEELMGEEKGEGETEEGPMDEPEAGREEVEERHEQEERVVEGLGLSDDDDGADFLDMDLDLMGCRDDMMKRPTCAAEEEDEEEDFSIMLFEE</sequence>
<feature type="region of interest" description="Disordered" evidence="4">
    <location>
        <begin position="508"/>
        <end position="807"/>
    </location>
</feature>
<evidence type="ECO:0000256" key="1">
    <source>
        <dbReference type="ARBA" id="ARBA00022723"/>
    </source>
</evidence>
<dbReference type="Proteomes" id="UP000515152">
    <property type="component" value="Chromosome 18"/>
</dbReference>
<evidence type="ECO:0000259" key="6">
    <source>
        <dbReference type="PROSITE" id="PS51050"/>
    </source>
</evidence>
<dbReference type="PANTHER" id="PTHR15999:SF2">
    <property type="entry name" value="ZINC FINGER CW-TYPE PWWP DOMAIN PROTEIN 1"/>
    <property type="match status" value="1"/>
</dbReference>
<feature type="compositionally biased region" description="Polar residues" evidence="4">
    <location>
        <begin position="691"/>
        <end position="702"/>
    </location>
</feature>
<feature type="compositionally biased region" description="Basic and acidic residues" evidence="4">
    <location>
        <begin position="240"/>
        <end position="283"/>
    </location>
</feature>
<gene>
    <name evidence="8" type="primary">LOC105891465</name>
</gene>
<evidence type="ECO:0000313" key="7">
    <source>
        <dbReference type="Proteomes" id="UP000515152"/>
    </source>
</evidence>
<dbReference type="GO" id="GO:0005634">
    <property type="term" value="C:nucleus"/>
    <property type="evidence" value="ECO:0007669"/>
    <property type="project" value="TreeGrafter"/>
</dbReference>
<feature type="domain" description="CW-type" evidence="6">
    <location>
        <begin position="304"/>
        <end position="358"/>
    </location>
</feature>
<feature type="compositionally biased region" description="Acidic residues" evidence="4">
    <location>
        <begin position="766"/>
        <end position="775"/>
    </location>
</feature>
<dbReference type="PANTHER" id="PTHR15999">
    <property type="entry name" value="ZINC FINGER CW-TYPE PWWP DOMAIN PROTEIN 1"/>
    <property type="match status" value="1"/>
</dbReference>
<feature type="domain" description="PWWP" evidence="5">
    <location>
        <begin position="372"/>
        <end position="438"/>
    </location>
</feature>
<keyword evidence="3" id="KW-0862">Zinc</keyword>
<feature type="compositionally biased region" description="Basic and acidic residues" evidence="4">
    <location>
        <begin position="173"/>
        <end position="192"/>
    </location>
</feature>
<dbReference type="Gene3D" id="3.30.40.100">
    <property type="match status" value="1"/>
</dbReference>
<feature type="region of interest" description="Disordered" evidence="4">
    <location>
        <begin position="1"/>
        <end position="58"/>
    </location>
</feature>
<dbReference type="GeneID" id="105891465"/>
<dbReference type="Pfam" id="PF00855">
    <property type="entry name" value="PWWP"/>
    <property type="match status" value="1"/>
</dbReference>
<protein>
    <submittedName>
        <fullName evidence="8">Zinc finger CW-type PWWP domain protein 1</fullName>
    </submittedName>
</protein>
<feature type="compositionally biased region" description="Acidic residues" evidence="4">
    <location>
        <begin position="135"/>
        <end position="144"/>
    </location>
</feature>
<keyword evidence="2" id="KW-0863">Zinc-finger</keyword>
<organism evidence="7 8">
    <name type="scientific">Clupea harengus</name>
    <name type="common">Atlantic herring</name>
    <dbReference type="NCBI Taxonomy" id="7950"/>
    <lineage>
        <taxon>Eukaryota</taxon>
        <taxon>Metazoa</taxon>
        <taxon>Chordata</taxon>
        <taxon>Craniata</taxon>
        <taxon>Vertebrata</taxon>
        <taxon>Euteleostomi</taxon>
        <taxon>Actinopterygii</taxon>
        <taxon>Neopterygii</taxon>
        <taxon>Teleostei</taxon>
        <taxon>Clupei</taxon>
        <taxon>Clupeiformes</taxon>
        <taxon>Clupeoidei</taxon>
        <taxon>Clupeidae</taxon>
        <taxon>Clupea</taxon>
    </lineage>
</organism>
<evidence type="ECO:0000259" key="5">
    <source>
        <dbReference type="PROSITE" id="PS50812"/>
    </source>
</evidence>
<feature type="region of interest" description="Disordered" evidence="4">
    <location>
        <begin position="73"/>
        <end position="201"/>
    </location>
</feature>
<feature type="compositionally biased region" description="Basic and acidic residues" evidence="4">
    <location>
        <begin position="1"/>
        <end position="12"/>
    </location>
</feature>
<feature type="compositionally biased region" description="Basic and acidic residues" evidence="4">
    <location>
        <begin position="113"/>
        <end position="134"/>
    </location>
</feature>
<dbReference type="SUPFAM" id="SSF63748">
    <property type="entry name" value="Tudor/PWWP/MBT"/>
    <property type="match status" value="1"/>
</dbReference>
<dbReference type="AlphaFoldDB" id="A0A6P8GQA8"/>
<dbReference type="OrthoDB" id="5964980at2759"/>
<feature type="compositionally biased region" description="Acidic residues" evidence="4">
    <location>
        <begin position="296"/>
        <end position="306"/>
    </location>
</feature>
<dbReference type="InterPro" id="IPR011124">
    <property type="entry name" value="Znf_CW"/>
</dbReference>
<dbReference type="InterPro" id="IPR042778">
    <property type="entry name" value="ZCWPW1/ZCWPW2"/>
</dbReference>
<keyword evidence="1" id="KW-0479">Metal-binding</keyword>
<feature type="compositionally biased region" description="Basic and acidic residues" evidence="4">
    <location>
        <begin position="24"/>
        <end position="36"/>
    </location>
</feature>
<keyword evidence="7" id="KW-1185">Reference proteome</keyword>
<dbReference type="GO" id="GO:0008270">
    <property type="term" value="F:zinc ion binding"/>
    <property type="evidence" value="ECO:0007669"/>
    <property type="project" value="UniProtKB-KW"/>
</dbReference>